<dbReference type="EMBL" id="RBZV01000017">
    <property type="protein sequence ID" value="RKP43666.1"/>
    <property type="molecule type" value="Genomic_DNA"/>
</dbReference>
<organism evidence="7 8">
    <name type="scientific">Trinickia fusca</name>
    <dbReference type="NCBI Taxonomy" id="2419777"/>
    <lineage>
        <taxon>Bacteria</taxon>
        <taxon>Pseudomonadati</taxon>
        <taxon>Pseudomonadota</taxon>
        <taxon>Betaproteobacteria</taxon>
        <taxon>Burkholderiales</taxon>
        <taxon>Burkholderiaceae</taxon>
        <taxon>Trinickia</taxon>
    </lineage>
</organism>
<dbReference type="InterPro" id="IPR015424">
    <property type="entry name" value="PyrdxlP-dep_Trfase"/>
</dbReference>
<evidence type="ECO:0000256" key="5">
    <source>
        <dbReference type="ARBA" id="ARBA00022898"/>
    </source>
</evidence>
<dbReference type="InterPro" id="IPR051326">
    <property type="entry name" value="Kynurenine-oxoglutarate_AT"/>
</dbReference>
<dbReference type="PANTHER" id="PTHR43807">
    <property type="entry name" value="FI04487P"/>
    <property type="match status" value="1"/>
</dbReference>
<dbReference type="InterPro" id="IPR015421">
    <property type="entry name" value="PyrdxlP-dep_Trfase_major"/>
</dbReference>
<evidence type="ECO:0000256" key="4">
    <source>
        <dbReference type="ARBA" id="ARBA00022679"/>
    </source>
</evidence>
<accession>A0A494X600</accession>
<dbReference type="CDD" id="cd00609">
    <property type="entry name" value="AAT_like"/>
    <property type="match status" value="1"/>
</dbReference>
<evidence type="ECO:0000256" key="3">
    <source>
        <dbReference type="ARBA" id="ARBA00022576"/>
    </source>
</evidence>
<reference evidence="7 8" key="1">
    <citation type="submission" date="2018-10" db="EMBL/GenBank/DDBJ databases">
        <title>Paraburkholderia sp. 7MK8-2, isolated from soil.</title>
        <authorList>
            <person name="Gao Z.-H."/>
            <person name="Qiu L.-H."/>
        </authorList>
    </citation>
    <scope>NUCLEOTIDE SEQUENCE [LARGE SCALE GENOMIC DNA]</scope>
    <source>
        <strain evidence="7 8">7MK8-2</strain>
    </source>
</reference>
<sequence length="392" mass="43056">MNAPHAPTHATSPVLTSRLPNVGTTIFSVMSALAVEHGAVNLGQGFPDFDCDARIVDAVTKAMRDGHNQYPPMAGVAPLREAISHKIAAMHARHYDPNTEITVTAGATQALLTTILATVHPGDEVVVIEPTYDSYVPSIELAGGKPVFVALEAPDYAIDFDKLAAAITPRTRLLMINTPHNPTGRVWHADDMRRLEAIVRGTNVLILSDEVYEHMVYDGAPHESVARYPELAQRSFVVSSFGKTFHVTGWKVGYVAAPAALMAEFRKVHQFNVFTVNTAMQAGIADYLRDPAPYLELPAFYQQKRDTFRAGLANTRFKLLPCEGTYFQCVDYTAISDMPEAEFSQWLTREIGVAAIPVSAFYHAPHESGVVRFCFAKRDSTLATALERLARL</sequence>
<dbReference type="NCBIfam" id="NF006569">
    <property type="entry name" value="PRK09082.1"/>
    <property type="match status" value="1"/>
</dbReference>
<keyword evidence="8" id="KW-1185">Reference proteome</keyword>
<dbReference type="OrthoDB" id="9763453at2"/>
<dbReference type="FunFam" id="3.40.640.10:FF:000033">
    <property type="entry name" value="Aspartate aminotransferase"/>
    <property type="match status" value="1"/>
</dbReference>
<dbReference type="SUPFAM" id="SSF53383">
    <property type="entry name" value="PLP-dependent transferases"/>
    <property type="match status" value="1"/>
</dbReference>
<evidence type="ECO:0000256" key="2">
    <source>
        <dbReference type="ARBA" id="ARBA00007441"/>
    </source>
</evidence>
<dbReference type="AlphaFoldDB" id="A0A494X600"/>
<comment type="similarity">
    <text evidence="2">Belongs to the class-I pyridoxal-phosphate-dependent aminotransferase family.</text>
</comment>
<name>A0A494X600_9BURK</name>
<dbReference type="Pfam" id="PF00155">
    <property type="entry name" value="Aminotran_1_2"/>
    <property type="match status" value="1"/>
</dbReference>
<dbReference type="GO" id="GO:0030170">
    <property type="term" value="F:pyridoxal phosphate binding"/>
    <property type="evidence" value="ECO:0007669"/>
    <property type="project" value="InterPro"/>
</dbReference>
<dbReference type="PANTHER" id="PTHR43807:SF20">
    <property type="entry name" value="FI04487P"/>
    <property type="match status" value="1"/>
</dbReference>
<dbReference type="GO" id="GO:0005737">
    <property type="term" value="C:cytoplasm"/>
    <property type="evidence" value="ECO:0007669"/>
    <property type="project" value="TreeGrafter"/>
</dbReference>
<proteinExistence type="inferred from homology"/>
<evidence type="ECO:0000313" key="8">
    <source>
        <dbReference type="Proteomes" id="UP000280434"/>
    </source>
</evidence>
<keyword evidence="4 7" id="KW-0808">Transferase</keyword>
<evidence type="ECO:0000256" key="1">
    <source>
        <dbReference type="ARBA" id="ARBA00001933"/>
    </source>
</evidence>
<comment type="cofactor">
    <cofactor evidence="1">
        <name>pyridoxal 5'-phosphate</name>
        <dbReference type="ChEBI" id="CHEBI:597326"/>
    </cofactor>
</comment>
<dbReference type="InterPro" id="IPR015422">
    <property type="entry name" value="PyrdxlP-dep_Trfase_small"/>
</dbReference>
<dbReference type="RefSeq" id="WP_121281527.1">
    <property type="nucleotide sequence ID" value="NZ_RBZV01000017.1"/>
</dbReference>
<dbReference type="Gene3D" id="3.90.1150.10">
    <property type="entry name" value="Aspartate Aminotransferase, domain 1"/>
    <property type="match status" value="1"/>
</dbReference>
<keyword evidence="5" id="KW-0663">Pyridoxal phosphate</keyword>
<evidence type="ECO:0000259" key="6">
    <source>
        <dbReference type="Pfam" id="PF00155"/>
    </source>
</evidence>
<gene>
    <name evidence="7" type="ORF">D7S89_24820</name>
</gene>
<keyword evidence="3 7" id="KW-0032">Aminotransferase</keyword>
<protein>
    <submittedName>
        <fullName evidence="7">Pyridoxal phosphate-dependent aminotransferase</fullName>
    </submittedName>
</protein>
<evidence type="ECO:0000313" key="7">
    <source>
        <dbReference type="EMBL" id="RKP43666.1"/>
    </source>
</evidence>
<dbReference type="NCBIfam" id="NF009079">
    <property type="entry name" value="PRK12414.1"/>
    <property type="match status" value="1"/>
</dbReference>
<feature type="domain" description="Aminotransferase class I/classII large" evidence="6">
    <location>
        <begin position="40"/>
        <end position="389"/>
    </location>
</feature>
<dbReference type="Proteomes" id="UP000280434">
    <property type="component" value="Unassembled WGS sequence"/>
</dbReference>
<dbReference type="GO" id="GO:0016212">
    <property type="term" value="F:kynurenine-oxoglutarate transaminase activity"/>
    <property type="evidence" value="ECO:0007669"/>
    <property type="project" value="TreeGrafter"/>
</dbReference>
<dbReference type="Gene3D" id="3.40.640.10">
    <property type="entry name" value="Type I PLP-dependent aspartate aminotransferase-like (Major domain)"/>
    <property type="match status" value="1"/>
</dbReference>
<dbReference type="InterPro" id="IPR004839">
    <property type="entry name" value="Aminotransferase_I/II_large"/>
</dbReference>
<comment type="caution">
    <text evidence="7">The sequence shown here is derived from an EMBL/GenBank/DDBJ whole genome shotgun (WGS) entry which is preliminary data.</text>
</comment>